<dbReference type="GO" id="GO:0003700">
    <property type="term" value="F:DNA-binding transcription factor activity"/>
    <property type="evidence" value="ECO:0007669"/>
    <property type="project" value="InterPro"/>
</dbReference>
<dbReference type="PANTHER" id="PTHR30537:SF74">
    <property type="entry name" value="HTH-TYPE TRANSCRIPTIONAL REGULATOR TRPI"/>
    <property type="match status" value="1"/>
</dbReference>
<keyword evidence="4" id="KW-0804">Transcription</keyword>
<dbReference type="PROSITE" id="PS50931">
    <property type="entry name" value="HTH_LYSR"/>
    <property type="match status" value="1"/>
</dbReference>
<dbReference type="EMBL" id="JACAQE010000002">
    <property type="protein sequence ID" value="NWC13328.1"/>
    <property type="molecule type" value="Genomic_DNA"/>
</dbReference>
<dbReference type="Gene3D" id="1.10.10.10">
    <property type="entry name" value="Winged helix-like DNA-binding domain superfamily/Winged helix DNA-binding domain"/>
    <property type="match status" value="1"/>
</dbReference>
<proteinExistence type="inferred from homology"/>
<organism evidence="6 7">
    <name type="scientific">Pseudomonas gingeri</name>
    <dbReference type="NCBI Taxonomy" id="117681"/>
    <lineage>
        <taxon>Bacteria</taxon>
        <taxon>Pseudomonadati</taxon>
        <taxon>Pseudomonadota</taxon>
        <taxon>Gammaproteobacteria</taxon>
        <taxon>Pseudomonadales</taxon>
        <taxon>Pseudomonadaceae</taxon>
        <taxon>Pseudomonas</taxon>
    </lineage>
</organism>
<comment type="similarity">
    <text evidence="1">Belongs to the LysR transcriptional regulatory family.</text>
</comment>
<dbReference type="InterPro" id="IPR058163">
    <property type="entry name" value="LysR-type_TF_proteobact-type"/>
</dbReference>
<dbReference type="Pfam" id="PF00126">
    <property type="entry name" value="HTH_1"/>
    <property type="match status" value="1"/>
</dbReference>
<gene>
    <name evidence="6" type="ORF">HX845_06750</name>
</gene>
<dbReference type="InterPro" id="IPR036390">
    <property type="entry name" value="WH_DNA-bd_sf"/>
</dbReference>
<feature type="domain" description="HTH lysR-type" evidence="5">
    <location>
        <begin position="20"/>
        <end position="77"/>
    </location>
</feature>
<dbReference type="CDD" id="cd08432">
    <property type="entry name" value="PBP2_GcdR_TrpI_HvrB_AmpR_like"/>
    <property type="match status" value="1"/>
</dbReference>
<dbReference type="Pfam" id="PF03466">
    <property type="entry name" value="LysR_substrate"/>
    <property type="match status" value="1"/>
</dbReference>
<dbReference type="SUPFAM" id="SSF46785">
    <property type="entry name" value="Winged helix' DNA-binding domain"/>
    <property type="match status" value="1"/>
</dbReference>
<dbReference type="InterPro" id="IPR005119">
    <property type="entry name" value="LysR_subst-bd"/>
</dbReference>
<dbReference type="PANTHER" id="PTHR30537">
    <property type="entry name" value="HTH-TYPE TRANSCRIPTIONAL REGULATOR"/>
    <property type="match status" value="1"/>
</dbReference>
<name>A0A7Y7XXT0_9PSED</name>
<sequence>MRSMLSDHVLDSPVFNRRLPPMHALEVFAAAARCGTFSRAAKALFVTQSAISRQVQQLEEHLGVVLFIRHKTGLRLTPEAEALLPVVEDAFARLTTLCNSLRNAGQVLTLRMPPTLATRWFLPLLPGLRAVMPDMDVRVTTYDAWEPRFEDSDVDAAIIQGRGDWQDVEAIPLMPERLTPVCSAELGKRLAVPADLKHLPLLHCFPVQGWSRWLEAAGVEGVAAHRGQSFDTLDLALSAATRGHGVALGDLNLVRESLNDGVLVAPFDIELNQGISYFLIYPPHRAQLPKIRALREWLQAAATGSTPTLHEPFVAPMT</sequence>
<dbReference type="InterPro" id="IPR000847">
    <property type="entry name" value="LysR_HTH_N"/>
</dbReference>
<evidence type="ECO:0000256" key="4">
    <source>
        <dbReference type="ARBA" id="ARBA00023163"/>
    </source>
</evidence>
<dbReference type="InterPro" id="IPR036388">
    <property type="entry name" value="WH-like_DNA-bd_sf"/>
</dbReference>
<dbReference type="AlphaFoldDB" id="A0A7Y7XXT0"/>
<evidence type="ECO:0000313" key="6">
    <source>
        <dbReference type="EMBL" id="NWC13328.1"/>
    </source>
</evidence>
<dbReference type="GO" id="GO:0006351">
    <property type="term" value="P:DNA-templated transcription"/>
    <property type="evidence" value="ECO:0007669"/>
    <property type="project" value="TreeGrafter"/>
</dbReference>
<reference evidence="6 7" key="1">
    <citation type="submission" date="2020-04" db="EMBL/GenBank/DDBJ databases">
        <title>Molecular characterization of pseudomonads from Agaricus bisporus reveal novel blotch 2 pathogens in Western Europe.</title>
        <authorList>
            <person name="Taparia T."/>
            <person name="Krijger M."/>
            <person name="Haynes E."/>
            <person name="Elpinstone J.G."/>
            <person name="Noble R."/>
            <person name="Van Der Wolf J."/>
        </authorList>
    </citation>
    <scope>NUCLEOTIDE SEQUENCE [LARGE SCALE GENOMIC DNA]</scope>
    <source>
        <strain evidence="6 7">IPO3738</strain>
    </source>
</reference>
<keyword evidence="2" id="KW-0805">Transcription regulation</keyword>
<evidence type="ECO:0000313" key="7">
    <source>
        <dbReference type="Proteomes" id="UP000517547"/>
    </source>
</evidence>
<dbReference type="Proteomes" id="UP000517547">
    <property type="component" value="Unassembled WGS sequence"/>
</dbReference>
<evidence type="ECO:0000259" key="5">
    <source>
        <dbReference type="PROSITE" id="PS50931"/>
    </source>
</evidence>
<evidence type="ECO:0000256" key="3">
    <source>
        <dbReference type="ARBA" id="ARBA00023125"/>
    </source>
</evidence>
<dbReference type="GO" id="GO:0043565">
    <property type="term" value="F:sequence-specific DNA binding"/>
    <property type="evidence" value="ECO:0007669"/>
    <property type="project" value="TreeGrafter"/>
</dbReference>
<dbReference type="PRINTS" id="PR00039">
    <property type="entry name" value="HTHLYSR"/>
</dbReference>
<evidence type="ECO:0000256" key="1">
    <source>
        <dbReference type="ARBA" id="ARBA00009437"/>
    </source>
</evidence>
<comment type="caution">
    <text evidence="6">The sequence shown here is derived from an EMBL/GenBank/DDBJ whole genome shotgun (WGS) entry which is preliminary data.</text>
</comment>
<dbReference type="Gene3D" id="3.40.190.10">
    <property type="entry name" value="Periplasmic binding protein-like II"/>
    <property type="match status" value="2"/>
</dbReference>
<protein>
    <submittedName>
        <fullName evidence="6">LysR family transcriptional regulator</fullName>
    </submittedName>
</protein>
<keyword evidence="3" id="KW-0238">DNA-binding</keyword>
<evidence type="ECO:0000256" key="2">
    <source>
        <dbReference type="ARBA" id="ARBA00023015"/>
    </source>
</evidence>
<dbReference type="FunFam" id="1.10.10.10:FF:000001">
    <property type="entry name" value="LysR family transcriptional regulator"/>
    <property type="match status" value="1"/>
</dbReference>
<dbReference type="SUPFAM" id="SSF53850">
    <property type="entry name" value="Periplasmic binding protein-like II"/>
    <property type="match status" value="1"/>
</dbReference>
<accession>A0A7Y7XXT0</accession>